<evidence type="ECO:0000256" key="5">
    <source>
        <dbReference type="SAM" id="Phobius"/>
    </source>
</evidence>
<dbReference type="GO" id="GO:0004407">
    <property type="term" value="F:histone deacetylase activity"/>
    <property type="evidence" value="ECO:0007669"/>
    <property type="project" value="TreeGrafter"/>
</dbReference>
<dbReference type="InterPro" id="IPR023801">
    <property type="entry name" value="His_deacetylse_dom"/>
</dbReference>
<dbReference type="RefSeq" id="WP_163560599.1">
    <property type="nucleotide sequence ID" value="NZ_VLSS01000011.1"/>
</dbReference>
<feature type="transmembrane region" description="Helical" evidence="5">
    <location>
        <begin position="305"/>
        <end position="326"/>
    </location>
</feature>
<feature type="transmembrane region" description="Helical" evidence="5">
    <location>
        <begin position="174"/>
        <end position="194"/>
    </location>
</feature>
<feature type="transmembrane region" description="Helical" evidence="5">
    <location>
        <begin position="89"/>
        <end position="108"/>
    </location>
</feature>
<keyword evidence="4 5" id="KW-0472">Membrane</keyword>
<dbReference type="InterPro" id="IPR011701">
    <property type="entry name" value="MFS"/>
</dbReference>
<feature type="transmembrane region" description="Helical" evidence="5">
    <location>
        <begin position="59"/>
        <end position="80"/>
    </location>
</feature>
<sequence>MSSTPLTENALSRPAGLVVSLRLLAAIVIFAAIAPGILMTAPAVAAQLASEWQLKPGQIGWLFSAELGAMSLATLPAWWWMSRLDWRRVALTAGVVFLAANLASAVVTQYETLLAARFIASLAGGTLMILCISCAAGTPNPSRVYAFWVLGQLLLGMLGLLALPGLFATFGLKVVYLILAAIMLCCLPLVSAFPPRFQPLSVSRQQPSTALWRQALAVLAVLTFYISLSAVWTFIGTIGSAAGLSPTQVGLVLAAATVCGIIGAGGAALRGTRRADRLPVWLGYGLLIVSVGLLIGQPLLVRYAIAALLFKFTWTFVLPFILARVAGLDNSGRLMNSINLVIGGGMLGKEAPLGPGSYEIACLSAGLACAAVEAVLKGELDNAYSLSRPPGHHCLPDQSMGFCFLANIPIAIERAKAQLGLGKVAIIDWDVHHGNGTQHIYLQRDDVLTISLHQDGCFPPGYAGEDDRGVGAGEGYNINIPLLAGAGDDSWRYALETIVIPALARFEPELIIIACGYDANAMDPLARMQLHSDSFRAMTEQVQQAADRLCGGKLVMVHEGGYAESYVPFCGLAVMEALSGIRTEVQDPLLEFIQQQQPRATFAQFQRQAIDRLAQQFGLQ</sequence>
<feature type="transmembrane region" description="Helical" evidence="5">
    <location>
        <begin position="215"/>
        <end position="235"/>
    </location>
</feature>
<dbReference type="InterPro" id="IPR036259">
    <property type="entry name" value="MFS_trans_sf"/>
</dbReference>
<dbReference type="GO" id="GO:0022857">
    <property type="term" value="F:transmembrane transporter activity"/>
    <property type="evidence" value="ECO:0007669"/>
    <property type="project" value="InterPro"/>
</dbReference>
<dbReference type="Pfam" id="PF07690">
    <property type="entry name" value="MFS_1"/>
    <property type="match status" value="1"/>
</dbReference>
<dbReference type="InterPro" id="IPR023696">
    <property type="entry name" value="Ureohydrolase_dom_sf"/>
</dbReference>
<name>A0A6B2IYU6_KLEPN</name>
<feature type="transmembrane region" description="Helical" evidence="5">
    <location>
        <begin position="144"/>
        <end position="168"/>
    </location>
</feature>
<protein>
    <submittedName>
        <fullName evidence="7">MFS transporter</fullName>
    </submittedName>
</protein>
<dbReference type="PANTHER" id="PTHR10625:SF10">
    <property type="entry name" value="HISTONE DEACETYLASE HDAC1"/>
    <property type="match status" value="1"/>
</dbReference>
<dbReference type="Gene3D" id="3.40.800.20">
    <property type="entry name" value="Histone deacetylase domain"/>
    <property type="match status" value="1"/>
</dbReference>
<dbReference type="PRINTS" id="PR01270">
    <property type="entry name" value="HDASUPER"/>
</dbReference>
<evidence type="ECO:0000256" key="3">
    <source>
        <dbReference type="ARBA" id="ARBA00022989"/>
    </source>
</evidence>
<accession>A0A6B2IYU6</accession>
<dbReference type="InterPro" id="IPR000286">
    <property type="entry name" value="HDACs"/>
</dbReference>
<evidence type="ECO:0000313" key="7">
    <source>
        <dbReference type="EMBL" id="NDR84039.1"/>
    </source>
</evidence>
<dbReference type="GO" id="GO:0040029">
    <property type="term" value="P:epigenetic regulation of gene expression"/>
    <property type="evidence" value="ECO:0007669"/>
    <property type="project" value="TreeGrafter"/>
</dbReference>
<organism evidence="7">
    <name type="scientific">Klebsiella pneumoniae</name>
    <dbReference type="NCBI Taxonomy" id="573"/>
    <lineage>
        <taxon>Bacteria</taxon>
        <taxon>Pseudomonadati</taxon>
        <taxon>Pseudomonadota</taxon>
        <taxon>Gammaproteobacteria</taxon>
        <taxon>Enterobacterales</taxon>
        <taxon>Enterobacteriaceae</taxon>
        <taxon>Klebsiella/Raoultella group</taxon>
        <taxon>Klebsiella</taxon>
        <taxon>Klebsiella pneumoniae complex</taxon>
    </lineage>
</organism>
<evidence type="ECO:0000259" key="6">
    <source>
        <dbReference type="Pfam" id="PF00850"/>
    </source>
</evidence>
<feature type="transmembrane region" description="Helical" evidence="5">
    <location>
        <begin position="114"/>
        <end position="137"/>
    </location>
</feature>
<dbReference type="SUPFAM" id="SSF52768">
    <property type="entry name" value="Arginase/deacetylase"/>
    <property type="match status" value="1"/>
</dbReference>
<dbReference type="AlphaFoldDB" id="A0A6B2IYU6"/>
<reference evidence="7" key="1">
    <citation type="journal article" date="2020" name="Int. J. Nanomedicine">
        <title>Consequences Of Long-Term Bacteria's Exposure To Silver Nanoformulations With Different PhysicoChemical Properties.</title>
        <authorList>
            <person name="Kedziora A."/>
            <person name="Wernecki M."/>
            <person name="Korzekwa K."/>
            <person name="Speruda M."/>
            <person name="Gerasymchuk Y."/>
            <person name="Lukowiak A."/>
            <person name="Bugla-Ploskonska G."/>
        </authorList>
    </citation>
    <scope>NUCLEOTIDE SEQUENCE</scope>
    <source>
        <strain evidence="7">626 S7</strain>
    </source>
</reference>
<dbReference type="SUPFAM" id="SSF103473">
    <property type="entry name" value="MFS general substrate transporter"/>
    <property type="match status" value="1"/>
</dbReference>
<feature type="transmembrane region" description="Helical" evidence="5">
    <location>
        <begin position="247"/>
        <end position="269"/>
    </location>
</feature>
<feature type="transmembrane region" description="Helical" evidence="5">
    <location>
        <begin position="21"/>
        <end position="39"/>
    </location>
</feature>
<evidence type="ECO:0000256" key="2">
    <source>
        <dbReference type="ARBA" id="ARBA00022692"/>
    </source>
</evidence>
<evidence type="ECO:0000256" key="1">
    <source>
        <dbReference type="ARBA" id="ARBA00005947"/>
    </source>
</evidence>
<dbReference type="Gene3D" id="1.20.1250.20">
    <property type="entry name" value="MFS general substrate transporter like domains"/>
    <property type="match status" value="1"/>
</dbReference>
<keyword evidence="2 5" id="KW-0812">Transmembrane</keyword>
<comment type="caution">
    <text evidence="7">The sequence shown here is derived from an EMBL/GenBank/DDBJ whole genome shotgun (WGS) entry which is preliminary data.</text>
</comment>
<feature type="domain" description="Histone deacetylase" evidence="6">
    <location>
        <begin position="348"/>
        <end position="576"/>
    </location>
</feature>
<dbReference type="InterPro" id="IPR037138">
    <property type="entry name" value="His_deacetylse_dom_sf"/>
</dbReference>
<proteinExistence type="inferred from homology"/>
<keyword evidence="3 5" id="KW-1133">Transmembrane helix</keyword>
<gene>
    <name evidence="7" type="ORF">FPI86_06565</name>
</gene>
<evidence type="ECO:0000256" key="4">
    <source>
        <dbReference type="ARBA" id="ARBA00023136"/>
    </source>
</evidence>
<dbReference type="Pfam" id="PF00850">
    <property type="entry name" value="Hist_deacetyl"/>
    <property type="match status" value="1"/>
</dbReference>
<dbReference type="EMBL" id="VLSS01000011">
    <property type="protein sequence ID" value="NDR84039.1"/>
    <property type="molecule type" value="Genomic_DNA"/>
</dbReference>
<dbReference type="PANTHER" id="PTHR10625">
    <property type="entry name" value="HISTONE DEACETYLASE HDAC1-RELATED"/>
    <property type="match status" value="1"/>
</dbReference>
<feature type="transmembrane region" description="Helical" evidence="5">
    <location>
        <begin position="281"/>
        <end position="299"/>
    </location>
</feature>
<dbReference type="CDD" id="cd09996">
    <property type="entry name" value="HDAC_classII_1"/>
    <property type="match status" value="1"/>
</dbReference>
<comment type="similarity">
    <text evidence="1">Belongs to the histone deacetylase family.</text>
</comment>